<protein>
    <submittedName>
        <fullName evidence="17">Putative G-protein coupled receptor 112</fullName>
    </submittedName>
</protein>
<feature type="transmembrane region" description="Helical" evidence="10">
    <location>
        <begin position="1057"/>
        <end position="1076"/>
    </location>
</feature>
<dbReference type="SUPFAM" id="SSF49265">
    <property type="entry name" value="Fibronectin type III"/>
    <property type="match status" value="1"/>
</dbReference>
<evidence type="ECO:0000259" key="14">
    <source>
        <dbReference type="PROSITE" id="PS50261"/>
    </source>
</evidence>
<organism evidence="17 18">
    <name type="scientific">Stylophora pistillata</name>
    <name type="common">Smooth cauliflower coral</name>
    <dbReference type="NCBI Taxonomy" id="50429"/>
    <lineage>
        <taxon>Eukaryota</taxon>
        <taxon>Metazoa</taxon>
        <taxon>Cnidaria</taxon>
        <taxon>Anthozoa</taxon>
        <taxon>Hexacorallia</taxon>
        <taxon>Scleractinia</taxon>
        <taxon>Astrocoeniina</taxon>
        <taxon>Pocilloporidae</taxon>
        <taxon>Stylophora</taxon>
    </lineage>
</organism>
<dbReference type="Pfam" id="PF00041">
    <property type="entry name" value="fn3"/>
    <property type="match status" value="2"/>
</dbReference>
<dbReference type="InterPro" id="IPR008979">
    <property type="entry name" value="Galactose-bd-like_sf"/>
</dbReference>
<dbReference type="SMART" id="SM00060">
    <property type="entry name" value="FN3"/>
    <property type="match status" value="2"/>
</dbReference>
<comment type="subcellular location">
    <subcellularLocation>
        <location evidence="1">Membrane</location>
        <topology evidence="1">Multi-pass membrane protein</topology>
    </subcellularLocation>
</comment>
<dbReference type="InterPro" id="IPR003599">
    <property type="entry name" value="Ig_sub"/>
</dbReference>
<dbReference type="InterPro" id="IPR046338">
    <property type="entry name" value="GAIN_dom_sf"/>
</dbReference>
<evidence type="ECO:0000256" key="11">
    <source>
        <dbReference type="SAM" id="SignalP"/>
    </source>
</evidence>
<evidence type="ECO:0000256" key="6">
    <source>
        <dbReference type="ARBA" id="ARBA00023136"/>
    </source>
</evidence>
<dbReference type="InterPro" id="IPR013783">
    <property type="entry name" value="Ig-like_fold"/>
</dbReference>
<keyword evidence="5 10" id="KW-1133">Transmembrane helix</keyword>
<feature type="region of interest" description="Disordered" evidence="9">
    <location>
        <begin position="731"/>
        <end position="750"/>
    </location>
</feature>
<dbReference type="CDD" id="cd00098">
    <property type="entry name" value="IgC1"/>
    <property type="match status" value="1"/>
</dbReference>
<dbReference type="SUPFAM" id="SSF81321">
    <property type="entry name" value="Family A G protein-coupled receptor-like"/>
    <property type="match status" value="1"/>
</dbReference>
<comment type="similarity">
    <text evidence="2">Belongs to the G-protein coupled receptor 2 family. Adhesion G-protein coupled receptor (ADGR) subfamily.</text>
</comment>
<dbReference type="Gene3D" id="2.60.40.10">
    <property type="entry name" value="Immunoglobulins"/>
    <property type="match status" value="3"/>
</dbReference>
<dbReference type="Pfam" id="PF13927">
    <property type="entry name" value="Ig_3"/>
    <property type="match status" value="1"/>
</dbReference>
<dbReference type="GO" id="GO:0007166">
    <property type="term" value="P:cell surface receptor signaling pathway"/>
    <property type="evidence" value="ECO:0007669"/>
    <property type="project" value="InterPro"/>
</dbReference>
<dbReference type="Gene3D" id="1.20.1070.10">
    <property type="entry name" value="Rhodopsin 7-helix transmembrane proteins"/>
    <property type="match status" value="1"/>
</dbReference>
<evidence type="ECO:0000259" key="12">
    <source>
        <dbReference type="PROSITE" id="PS50022"/>
    </source>
</evidence>
<dbReference type="Gene3D" id="2.60.120.260">
    <property type="entry name" value="Galactose-binding domain-like"/>
    <property type="match status" value="2"/>
</dbReference>
<proteinExistence type="inferred from homology"/>
<evidence type="ECO:0000259" key="13">
    <source>
        <dbReference type="PROSITE" id="PS50221"/>
    </source>
</evidence>
<keyword evidence="8" id="KW-0325">Glycoprotein</keyword>
<feature type="transmembrane region" description="Helical" evidence="10">
    <location>
        <begin position="1022"/>
        <end position="1045"/>
    </location>
</feature>
<dbReference type="SUPFAM" id="SSF48726">
    <property type="entry name" value="Immunoglobulin"/>
    <property type="match status" value="1"/>
</dbReference>
<dbReference type="PROSITE" id="PS50221">
    <property type="entry name" value="GAIN_B"/>
    <property type="match status" value="1"/>
</dbReference>
<dbReference type="FunFam" id="1.20.1070.10:FF:000058">
    <property type="entry name" value="Adhesion G protein-coupled receptor F5"/>
    <property type="match status" value="1"/>
</dbReference>
<dbReference type="PRINTS" id="PR00249">
    <property type="entry name" value="GPCRSECRETIN"/>
</dbReference>
<dbReference type="Proteomes" id="UP000225706">
    <property type="component" value="Unassembled WGS sequence"/>
</dbReference>
<evidence type="ECO:0000259" key="15">
    <source>
        <dbReference type="PROSITE" id="PS50835"/>
    </source>
</evidence>
<keyword evidence="4 11" id="KW-0732">Signal</keyword>
<evidence type="ECO:0000313" key="17">
    <source>
        <dbReference type="EMBL" id="PFX21635.1"/>
    </source>
</evidence>
<dbReference type="SUPFAM" id="SSF49785">
    <property type="entry name" value="Galactose-binding domain-like"/>
    <property type="match status" value="2"/>
</dbReference>
<dbReference type="Pfam" id="PF00754">
    <property type="entry name" value="F5_F8_type_C"/>
    <property type="match status" value="2"/>
</dbReference>
<feature type="domain" description="Fibronectin type-III" evidence="16">
    <location>
        <begin position="391"/>
        <end position="488"/>
    </location>
</feature>
<dbReference type="OrthoDB" id="5972003at2759"/>
<dbReference type="InterPro" id="IPR036179">
    <property type="entry name" value="Ig-like_dom_sf"/>
</dbReference>
<accession>A0A2B4RZG3</accession>
<keyword evidence="6 10" id="KW-0472">Membrane</keyword>
<feature type="transmembrane region" description="Helical" evidence="10">
    <location>
        <begin position="1214"/>
        <end position="1233"/>
    </location>
</feature>
<feature type="transmembrane region" description="Helical" evidence="10">
    <location>
        <begin position="1164"/>
        <end position="1193"/>
    </location>
</feature>
<feature type="domain" description="GAIN-B" evidence="13">
    <location>
        <begin position="866"/>
        <end position="1009"/>
    </location>
</feature>
<sequence length="1582" mass="178109">MGALVILFYIIQFGCFSALGMESVQGKVKIKDEQITASSSRTRASRPASARLEGRGGWCPKESDHSPYIQIDLLTPHTITELVTQGALCNYVEYFRLAFSYDNLTWFNYAVNGKVKAHDKHLECFFITTTDCKTPVGLEDRRITNKQMSASSHWNNHYAFNARLNNKAGNHGGQFNWGGWCTDKEDKNQYLQVDLGRVRSVSGVATQGYMAEMYVSKYHLNYSTDGLTWRSYRERGESRSKVFQGNFDNETVIKRFLSHRIFARYIRFNPLAWNEGGFICLRVEVYECLPTKGSVPEVNPPSETVELNRTSSVNLTCLVTGQPGAHMEWYQNGLVIPSPPPAGVFSNGSVKSVLTLSRVKYKDRGSVLSCTAWYPGLPINATRNIHLLVHAPRPEVVIRDVQSRTLLILVKDPTPTDTAKYLVRYRKRSAYWDWLQVERNKTSRGDDIMITLDGLHPYTTYVVEVASHYTDDDEGPFSMPHSFETKEAAPSGPPRDVVIIPRGKSDIRVSWFIPSAEHSNGKIASYEVILYKPNGEVDTFQSKEKLSQDIKGLEINQKYYIGVRAYTRVGPGPYSKNITYSIEESSEGSKITRALEKLNKVPVTDANAAKVMKEVKNITAKSSDLQEKDISITANILQNVVKTNRTSSDVGDHVLDTISHVMDAKTDVLQKTRYKYNTSAKFVKLLDEYIDKGGQFSRSTRNLAVHEQLIKGNSNGVSLSVQTTQNSIGFNASTNASRGENSENEASVTVPNSALKTEENATLIVVYYRTSKLFSPRYSPERKTEVCEDGFTAEKVSKFQRKASRYTMENSTGDVITESSPVLAASLRKRHVFNLTSPVIIKFKMPHEQIIEKSTRCVWWDFKKEENATLIVVYYRTSKLFSPRYSPERKTEVCEDGFTAEKVSKFQRKASRYTMENSTGDVITESSPVLAASLRKRHVFNLTSPVIIKFKMPHEQIIEKSTRCVWWDFKKDGWSTAGCSLRGIVNDTVICYCDHMTNFAVLVDVEAHTSKACGKHSMVLSLISYFGCVLSILGLSLTIFTFSFFKKLRKDQIAAKILLHLCVSLLCVLIVFVAGVERGGMAEDACRVVAALIHYFLLVAFLWMLIEAYFMYQAFVKVFRDFGDYVIWKCSALAWGVPLLVVLINLGVDKSSYGGENYCRIGDVAFFAAFMTPVAFVIFVNTLTFLLIMYKLATRPPNAADPDRTSQGLLKIKRAFGILILVGITWMFGFFAVREARLVFQYLFAIFNSLQGFAIFLFYCVIQKKVRECWWALLTCNLGSLKKSKSLYTDSYDRRRLSSASRVQLDAMRARSNTALSQVLQMPLRKVSSFPDVIVSKGSANNVNYHSNMVYEDERTQLPIVAIEPSDYQLSGSEGIEIDESMDELSSRSASRSPSLQSRSITVTQCGEPVTHSRAPSIRSCQLTVNSEHTTPKLFRLPVKRINSQRSVGALIWPRECMRAKETLKRTASHTPEVQRPANPSSSLRRTRSACSFDDARFSAEFSICSDQTSCETLSSEAQTPTVKKYLATPFENLGTQIIGPQRGSIRGIVGYVETTVENFDLLIDLEKKRSLSSPEHSIHHV</sequence>
<keyword evidence="18" id="KW-1185">Reference proteome</keyword>
<evidence type="ECO:0000256" key="5">
    <source>
        <dbReference type="ARBA" id="ARBA00022989"/>
    </source>
</evidence>
<dbReference type="InterPro" id="IPR003961">
    <property type="entry name" value="FN3_dom"/>
</dbReference>
<dbReference type="STRING" id="50429.A0A2B4RZG3"/>
<dbReference type="PANTHER" id="PTHR45692">
    <property type="entry name" value="G_PROTEIN_RECEP_F2_4 DOMAIN-CONTAINING PROTEIN"/>
    <property type="match status" value="1"/>
</dbReference>
<gene>
    <name evidence="17" type="primary">GPR112</name>
    <name evidence="17" type="ORF">AWC38_SpisGene13873</name>
</gene>
<keyword evidence="3 10" id="KW-0812">Transmembrane</keyword>
<evidence type="ECO:0000256" key="3">
    <source>
        <dbReference type="ARBA" id="ARBA00022692"/>
    </source>
</evidence>
<dbReference type="Gene3D" id="2.60.220.50">
    <property type="match status" value="2"/>
</dbReference>
<feature type="domain" description="F5/8 type C" evidence="12">
    <location>
        <begin position="15"/>
        <end position="106"/>
    </location>
</feature>
<dbReference type="InterPro" id="IPR007110">
    <property type="entry name" value="Ig-like_dom"/>
</dbReference>
<dbReference type="Pfam" id="PF00002">
    <property type="entry name" value="7tm_2"/>
    <property type="match status" value="1"/>
</dbReference>
<dbReference type="PROSITE" id="PS50022">
    <property type="entry name" value="FA58C_3"/>
    <property type="match status" value="2"/>
</dbReference>
<dbReference type="EMBL" id="LSMT01000269">
    <property type="protein sequence ID" value="PFX21635.1"/>
    <property type="molecule type" value="Genomic_DNA"/>
</dbReference>
<evidence type="ECO:0000256" key="10">
    <source>
        <dbReference type="SAM" id="Phobius"/>
    </source>
</evidence>
<dbReference type="CDD" id="cd00063">
    <property type="entry name" value="FN3"/>
    <property type="match status" value="2"/>
</dbReference>
<feature type="transmembrane region" description="Helical" evidence="10">
    <location>
        <begin position="1122"/>
        <end position="1144"/>
    </location>
</feature>
<feature type="domain" description="F5/8 type C" evidence="12">
    <location>
        <begin position="132"/>
        <end position="288"/>
    </location>
</feature>
<dbReference type="InterPro" id="IPR000832">
    <property type="entry name" value="GPCR_2_secretin-like"/>
</dbReference>
<dbReference type="PROSITE" id="PS50261">
    <property type="entry name" value="G_PROTEIN_RECEP_F2_4"/>
    <property type="match status" value="1"/>
</dbReference>
<dbReference type="CDD" id="cd00057">
    <property type="entry name" value="FA58C"/>
    <property type="match status" value="1"/>
</dbReference>
<feature type="transmembrane region" description="Helical" evidence="10">
    <location>
        <begin position="1239"/>
        <end position="1262"/>
    </location>
</feature>
<evidence type="ECO:0000313" key="18">
    <source>
        <dbReference type="Proteomes" id="UP000225706"/>
    </source>
</evidence>
<evidence type="ECO:0000256" key="9">
    <source>
        <dbReference type="SAM" id="MobiDB-lite"/>
    </source>
</evidence>
<dbReference type="InterPro" id="IPR036116">
    <property type="entry name" value="FN3_sf"/>
</dbReference>
<evidence type="ECO:0000256" key="7">
    <source>
        <dbReference type="ARBA" id="ARBA00023157"/>
    </source>
</evidence>
<feature type="transmembrane region" description="Helical" evidence="10">
    <location>
        <begin position="1088"/>
        <end position="1110"/>
    </location>
</feature>
<dbReference type="InterPro" id="IPR000421">
    <property type="entry name" value="FA58C"/>
</dbReference>
<dbReference type="PROSITE" id="PS50835">
    <property type="entry name" value="IG_LIKE"/>
    <property type="match status" value="1"/>
</dbReference>
<dbReference type="SMART" id="SM00231">
    <property type="entry name" value="FA58C"/>
    <property type="match status" value="1"/>
</dbReference>
<feature type="chain" id="PRO_5012337825" evidence="11">
    <location>
        <begin position="19"/>
        <end position="1582"/>
    </location>
</feature>
<dbReference type="PROSITE" id="PS50853">
    <property type="entry name" value="FN3"/>
    <property type="match status" value="2"/>
</dbReference>
<evidence type="ECO:0000256" key="1">
    <source>
        <dbReference type="ARBA" id="ARBA00004141"/>
    </source>
</evidence>
<dbReference type="FunFam" id="2.60.120.260:FF:000016">
    <property type="entry name" value="Contactin-associated protein-like 4 isoform 1"/>
    <property type="match status" value="1"/>
</dbReference>
<dbReference type="GO" id="GO:0004930">
    <property type="term" value="F:G protein-coupled receptor activity"/>
    <property type="evidence" value="ECO:0007669"/>
    <property type="project" value="InterPro"/>
</dbReference>
<dbReference type="Pfam" id="PF01825">
    <property type="entry name" value="GPS"/>
    <property type="match status" value="1"/>
</dbReference>
<dbReference type="CDD" id="cd15040">
    <property type="entry name" value="7tmB2_Adhesion"/>
    <property type="match status" value="1"/>
</dbReference>
<dbReference type="SMART" id="SM00409">
    <property type="entry name" value="IG"/>
    <property type="match status" value="1"/>
</dbReference>
<dbReference type="SMART" id="SM00303">
    <property type="entry name" value="GPS"/>
    <property type="match status" value="1"/>
</dbReference>
<dbReference type="InterPro" id="IPR017983">
    <property type="entry name" value="GPCR_2_secretin-like_CS"/>
</dbReference>
<dbReference type="Pfam" id="PF26588">
    <property type="entry name" value="GAIN_ADGRA3"/>
    <property type="match status" value="1"/>
</dbReference>
<dbReference type="InterPro" id="IPR017981">
    <property type="entry name" value="GPCR_2-like_7TM"/>
</dbReference>
<evidence type="ECO:0000256" key="8">
    <source>
        <dbReference type="ARBA" id="ARBA00023180"/>
    </source>
</evidence>
<evidence type="ECO:0000259" key="16">
    <source>
        <dbReference type="PROSITE" id="PS50853"/>
    </source>
</evidence>
<reference evidence="18" key="1">
    <citation type="journal article" date="2017" name="bioRxiv">
        <title>Comparative analysis of the genomes of Stylophora pistillata and Acropora digitifera provides evidence for extensive differences between species of corals.</title>
        <authorList>
            <person name="Voolstra C.R."/>
            <person name="Li Y."/>
            <person name="Liew Y.J."/>
            <person name="Baumgarten S."/>
            <person name="Zoccola D."/>
            <person name="Flot J.-F."/>
            <person name="Tambutte S."/>
            <person name="Allemand D."/>
            <person name="Aranda M."/>
        </authorList>
    </citation>
    <scope>NUCLEOTIDE SEQUENCE [LARGE SCALE GENOMIC DNA]</scope>
</reference>
<dbReference type="PROSITE" id="PS00650">
    <property type="entry name" value="G_PROTEIN_RECEP_F2_2"/>
    <property type="match status" value="1"/>
</dbReference>
<dbReference type="PANTHER" id="PTHR45692:SF1">
    <property type="entry name" value="G-PROTEIN COUPLED RECEPTORS FAMILY 2 PROFILE 2 DOMAIN-CONTAINING PROTEIN"/>
    <property type="match status" value="1"/>
</dbReference>
<feature type="compositionally biased region" description="Low complexity" evidence="9">
    <location>
        <begin position="1387"/>
        <end position="1400"/>
    </location>
</feature>
<feature type="region of interest" description="Disordered" evidence="9">
    <location>
        <begin position="1381"/>
        <end position="1400"/>
    </location>
</feature>
<feature type="region of interest" description="Disordered" evidence="9">
    <location>
        <begin position="1465"/>
        <end position="1486"/>
    </location>
</feature>
<evidence type="ECO:0000256" key="2">
    <source>
        <dbReference type="ARBA" id="ARBA00007343"/>
    </source>
</evidence>
<comment type="caution">
    <text evidence="17">The sequence shown here is derived from an EMBL/GenBank/DDBJ whole genome shotgun (WGS) entry which is preliminary data.</text>
</comment>
<name>A0A2B4RZG3_STYPI</name>
<feature type="domain" description="G-protein coupled receptors family 2 profile 2" evidence="14">
    <location>
        <begin position="1020"/>
        <end position="1263"/>
    </location>
</feature>
<feature type="signal peptide" evidence="11">
    <location>
        <begin position="1"/>
        <end position="18"/>
    </location>
</feature>
<keyword evidence="17" id="KW-0675">Receptor</keyword>
<dbReference type="PROSITE" id="PS01285">
    <property type="entry name" value="FA58C_1"/>
    <property type="match status" value="1"/>
</dbReference>
<keyword evidence="7" id="KW-1015">Disulfide bond</keyword>
<evidence type="ECO:0000256" key="4">
    <source>
        <dbReference type="ARBA" id="ARBA00022729"/>
    </source>
</evidence>
<dbReference type="InterPro" id="IPR058808">
    <property type="entry name" value="GAIN_ADGRA2/3"/>
</dbReference>
<feature type="domain" description="Fibronectin type-III" evidence="16">
    <location>
        <begin position="493"/>
        <end position="585"/>
    </location>
</feature>
<feature type="domain" description="Ig-like" evidence="15">
    <location>
        <begin position="296"/>
        <end position="372"/>
    </location>
</feature>
<dbReference type="GO" id="GO:0016020">
    <property type="term" value="C:membrane"/>
    <property type="evidence" value="ECO:0007669"/>
    <property type="project" value="UniProtKB-SubCell"/>
</dbReference>
<dbReference type="InterPro" id="IPR000203">
    <property type="entry name" value="GPS"/>
</dbReference>
<dbReference type="InterPro" id="IPR057244">
    <property type="entry name" value="GAIN_B"/>
</dbReference>